<evidence type="ECO:0000256" key="1">
    <source>
        <dbReference type="PROSITE-ProRule" id="PRU00339"/>
    </source>
</evidence>
<dbReference type="Gene3D" id="1.25.40.10">
    <property type="entry name" value="Tetratricopeptide repeat domain"/>
    <property type="match status" value="1"/>
</dbReference>
<dbReference type="Gene3D" id="2.160.20.80">
    <property type="entry name" value="E3 ubiquitin-protein ligase SopA"/>
    <property type="match status" value="1"/>
</dbReference>
<feature type="repeat" description="TPR" evidence="1">
    <location>
        <begin position="278"/>
        <end position="311"/>
    </location>
</feature>
<dbReference type="InterPro" id="IPR001646">
    <property type="entry name" value="5peptide_repeat"/>
</dbReference>
<reference evidence="3" key="1">
    <citation type="journal article" date="2014" name="Genome Biol. Evol.">
        <title>Pangenome evidence for extensive interdomain horizontal transfer affecting lineage core and shell genes in uncultured planktonic thaumarchaeota and euryarchaeota.</title>
        <authorList>
            <person name="Deschamps P."/>
            <person name="Zivanovic Y."/>
            <person name="Moreira D."/>
            <person name="Rodriguez-Valera F."/>
            <person name="Lopez-Garcia P."/>
        </authorList>
    </citation>
    <scope>NUCLEOTIDE SEQUENCE</scope>
</reference>
<dbReference type="PROSITE" id="PS50005">
    <property type="entry name" value="TPR"/>
    <property type="match status" value="1"/>
</dbReference>
<feature type="coiled-coil region" evidence="2">
    <location>
        <begin position="186"/>
        <end position="213"/>
    </location>
</feature>
<evidence type="ECO:0000313" key="3">
    <source>
        <dbReference type="EMBL" id="AIF20454.1"/>
    </source>
</evidence>
<dbReference type="SUPFAM" id="SSF48452">
    <property type="entry name" value="TPR-like"/>
    <property type="match status" value="1"/>
</dbReference>
<name>A0A075HXU9_9ARCH</name>
<dbReference type="Pfam" id="PF00805">
    <property type="entry name" value="Pentapeptide"/>
    <property type="match status" value="3"/>
</dbReference>
<dbReference type="EMBL" id="KF901165">
    <property type="protein sequence ID" value="AIF20454.1"/>
    <property type="molecule type" value="Genomic_DNA"/>
</dbReference>
<dbReference type="PANTHER" id="PTHR14136">
    <property type="entry name" value="BTB_POZ DOMAIN-CONTAINING PROTEIN KCTD9"/>
    <property type="match status" value="1"/>
</dbReference>
<organism evidence="3">
    <name type="scientific">uncultured marine thaumarchaeote KM3_89_H08</name>
    <dbReference type="NCBI Taxonomy" id="1456341"/>
    <lineage>
        <taxon>Archaea</taxon>
        <taxon>Nitrososphaerota</taxon>
        <taxon>environmental samples</taxon>
    </lineage>
</organism>
<evidence type="ECO:0000256" key="2">
    <source>
        <dbReference type="SAM" id="Coils"/>
    </source>
</evidence>
<dbReference type="SMART" id="SM00028">
    <property type="entry name" value="TPR"/>
    <property type="match status" value="2"/>
</dbReference>
<dbReference type="PANTHER" id="PTHR14136:SF17">
    <property type="entry name" value="BTB_POZ DOMAIN-CONTAINING PROTEIN KCTD9"/>
    <property type="match status" value="1"/>
</dbReference>
<keyword evidence="2" id="KW-0175">Coiled coil</keyword>
<dbReference type="SUPFAM" id="SSF141571">
    <property type="entry name" value="Pentapeptide repeat-like"/>
    <property type="match status" value="1"/>
</dbReference>
<protein>
    <submittedName>
        <fullName evidence="3">Pentapeptide repeat-containing protein</fullName>
    </submittedName>
</protein>
<keyword evidence="1" id="KW-0802">TPR repeat</keyword>
<dbReference type="AlphaFoldDB" id="A0A075HXU9"/>
<accession>A0A075HXU9</accession>
<proteinExistence type="predicted"/>
<dbReference type="InterPro" id="IPR011990">
    <property type="entry name" value="TPR-like_helical_dom_sf"/>
</dbReference>
<dbReference type="InterPro" id="IPR019734">
    <property type="entry name" value="TPR_rpt"/>
</dbReference>
<sequence>MVNKARDKKEIDELIGKKDLSNQDFSDENFDGKDFRDCNLSNSDFTDATFRDANLKNTNLSNSILTDADLWKSNLKNSDLSNSKLIGADCSDANFSNAKLNNSNLTDANLNGSIFRGTLLENVDFTDAKFDEETNFKDAIIKNTKIPDSAYEESKFNHEDKREWRKKQLEKTGVPEAYPGEFDKVAGMSEEELKKATEELKKENEESEIWNEYHKKCMRLTEDENFGDLLVLSEQYLKKIPNKIGVLENKAFALHMLQRYDDALIEYHKLIEHTPKNYAAYEGAGTSYFVQSDFHRALPYLEKALELGGPGQLRESINLCISEVGNNVESVETLIKKFNQRGSRPSSNVTIVDDNISRAIRVGATATAGYGFKQLIENASVFHAIMFAQLDMQEKSTLDDFRKLKWSGPVFEAQYDEKKLIHEIERFTEEKYIEITKTGRWGKKKTIAYKLTSIGRDLGNQIMIKVQFRLKDKIRKYHLSLSPESRQQLHLKLIEIGRPCSACPTSSGVNSSGALPMDV</sequence>
<dbReference type="InterPro" id="IPR051082">
    <property type="entry name" value="Pentapeptide-BTB/POZ_domain"/>
</dbReference>